<feature type="region of interest" description="Disordered" evidence="1">
    <location>
        <begin position="232"/>
        <end position="288"/>
    </location>
</feature>
<accession>A0A420HX90</accession>
<dbReference type="EMBL" id="MCFK01003690">
    <property type="protein sequence ID" value="RKF62012.1"/>
    <property type="molecule type" value="Genomic_DNA"/>
</dbReference>
<keyword evidence="3" id="KW-1185">Reference proteome</keyword>
<feature type="compositionally biased region" description="Polar residues" evidence="1">
    <location>
        <begin position="239"/>
        <end position="250"/>
    </location>
</feature>
<dbReference type="OrthoDB" id="3598725at2759"/>
<protein>
    <submittedName>
        <fullName evidence="2">Putative eka-like protein</fullName>
    </submittedName>
</protein>
<dbReference type="Proteomes" id="UP000286134">
    <property type="component" value="Unassembled WGS sequence"/>
</dbReference>
<name>A0A420HX90_9PEZI</name>
<organism evidence="2 3">
    <name type="scientific">Erysiphe neolycopersici</name>
    <dbReference type="NCBI Taxonomy" id="212602"/>
    <lineage>
        <taxon>Eukaryota</taxon>
        <taxon>Fungi</taxon>
        <taxon>Dikarya</taxon>
        <taxon>Ascomycota</taxon>
        <taxon>Pezizomycotina</taxon>
        <taxon>Leotiomycetes</taxon>
        <taxon>Erysiphales</taxon>
        <taxon>Erysiphaceae</taxon>
        <taxon>Erysiphe</taxon>
    </lineage>
</organism>
<proteinExistence type="predicted"/>
<evidence type="ECO:0000313" key="2">
    <source>
        <dbReference type="EMBL" id="RKF62012.1"/>
    </source>
</evidence>
<comment type="caution">
    <text evidence="2">The sequence shown here is derived from an EMBL/GenBank/DDBJ whole genome shotgun (WGS) entry which is preliminary data.</text>
</comment>
<dbReference type="AlphaFoldDB" id="A0A420HX90"/>
<evidence type="ECO:0000313" key="3">
    <source>
        <dbReference type="Proteomes" id="UP000286134"/>
    </source>
</evidence>
<feature type="compositionally biased region" description="Polar residues" evidence="1">
    <location>
        <begin position="260"/>
        <end position="270"/>
    </location>
</feature>
<gene>
    <name evidence="2" type="ORF">OnM2_036078</name>
</gene>
<sequence length="362" mass="41711">LSPLTVRINELSTTVENVINTTISPSTNVQQTHVGNTQQPTIHNASSTANRKRRKFPSWDGDKTTFNSYIRELEDCIEIDREMMESNRAVWYDINQSLPSKAKQKIAIYYARGESVGWDFRLLIEHLKRTFSNKKEKEDKQDLLTRLKQKENQRFSDFFPLFDEALAGSGGEKWTEDSKLLWLRKSLSESLKDQLFTMDLDPDDYYGSVKRIEGVAYRFEQSRQFKGTKCPFQSLDLPHQNNTETPQPTFDNDGDVIMNRFNSNDRTSSGGKLHHGDQKNKANNFGNPKHKRAIYVNQTELEYRKSNKLCVRCGASAHFVSKCPYLPPKRPETSIKSTDIKIPPMVEEDYKDENFSGEAGKD</sequence>
<evidence type="ECO:0000256" key="1">
    <source>
        <dbReference type="SAM" id="MobiDB-lite"/>
    </source>
</evidence>
<reference evidence="2 3" key="1">
    <citation type="journal article" date="2018" name="BMC Genomics">
        <title>Comparative genome analyses reveal sequence features reflecting distinct modes of host-adaptation between dicot and monocot powdery mildew.</title>
        <authorList>
            <person name="Wu Y."/>
            <person name="Ma X."/>
            <person name="Pan Z."/>
            <person name="Kale S.D."/>
            <person name="Song Y."/>
            <person name="King H."/>
            <person name="Zhang Q."/>
            <person name="Presley C."/>
            <person name="Deng X."/>
            <person name="Wei C.I."/>
            <person name="Xiao S."/>
        </authorList>
    </citation>
    <scope>NUCLEOTIDE SEQUENCE [LARGE SCALE GENOMIC DNA]</scope>
    <source>
        <strain evidence="2">UMSG2</strain>
    </source>
</reference>
<dbReference type="STRING" id="212602.A0A420HX90"/>
<feature type="non-terminal residue" evidence="2">
    <location>
        <position position="1"/>
    </location>
</feature>